<evidence type="ECO:0000313" key="10">
    <source>
        <dbReference type="Proteomes" id="UP000694541"/>
    </source>
</evidence>
<evidence type="ECO:0000256" key="2">
    <source>
        <dbReference type="ARBA" id="ARBA00004123"/>
    </source>
</evidence>
<reference evidence="9" key="2">
    <citation type="submission" date="2025-09" db="UniProtKB">
        <authorList>
            <consortium name="Ensembl"/>
        </authorList>
    </citation>
    <scope>IDENTIFICATION</scope>
</reference>
<dbReference type="GO" id="GO:0003677">
    <property type="term" value="F:DNA binding"/>
    <property type="evidence" value="ECO:0007669"/>
    <property type="project" value="UniProtKB-KW"/>
</dbReference>
<accession>A0A8B9MGP4</accession>
<dbReference type="InterPro" id="IPR009072">
    <property type="entry name" value="Histone-fold"/>
</dbReference>
<evidence type="ECO:0000256" key="7">
    <source>
        <dbReference type="ARBA" id="ARBA00023242"/>
    </source>
</evidence>
<dbReference type="InterPro" id="IPR001951">
    <property type="entry name" value="Histone_H4"/>
</dbReference>
<dbReference type="Gene3D" id="1.10.20.10">
    <property type="entry name" value="Histone, subunit A"/>
    <property type="match status" value="1"/>
</dbReference>
<keyword evidence="7" id="KW-0539">Nucleus</keyword>
<organism evidence="9 10">
    <name type="scientific">Accipiter nisus</name>
    <name type="common">Eurasian sparrowhawk</name>
    <dbReference type="NCBI Taxonomy" id="211598"/>
    <lineage>
        <taxon>Eukaryota</taxon>
        <taxon>Metazoa</taxon>
        <taxon>Chordata</taxon>
        <taxon>Craniata</taxon>
        <taxon>Vertebrata</taxon>
        <taxon>Euteleostomi</taxon>
        <taxon>Archelosauria</taxon>
        <taxon>Archosauria</taxon>
        <taxon>Dinosauria</taxon>
        <taxon>Saurischia</taxon>
        <taxon>Theropoda</taxon>
        <taxon>Coelurosauria</taxon>
        <taxon>Aves</taxon>
        <taxon>Neognathae</taxon>
        <taxon>Neoaves</taxon>
        <taxon>Telluraves</taxon>
        <taxon>Accipitrimorphae</taxon>
        <taxon>Accipitriformes</taxon>
        <taxon>Accipitridae</taxon>
        <taxon>Accipitrinae</taxon>
        <taxon>Accipiter</taxon>
    </lineage>
</organism>
<keyword evidence="10" id="KW-1185">Reference proteome</keyword>
<evidence type="ECO:0000256" key="8">
    <source>
        <dbReference type="ARBA" id="ARBA00023269"/>
    </source>
</evidence>
<evidence type="ECO:0000256" key="6">
    <source>
        <dbReference type="ARBA" id="ARBA00023125"/>
    </source>
</evidence>
<evidence type="ECO:0000256" key="4">
    <source>
        <dbReference type="ARBA" id="ARBA00006564"/>
    </source>
</evidence>
<keyword evidence="8" id="KW-0544">Nucleosome core</keyword>
<dbReference type="GO" id="GO:0000786">
    <property type="term" value="C:nucleosome"/>
    <property type="evidence" value="ECO:0007669"/>
    <property type="project" value="UniProtKB-KW"/>
</dbReference>
<dbReference type="GO" id="GO:0046982">
    <property type="term" value="F:protein heterodimerization activity"/>
    <property type="evidence" value="ECO:0007669"/>
    <property type="project" value="InterPro"/>
</dbReference>
<reference evidence="9" key="1">
    <citation type="submission" date="2025-08" db="UniProtKB">
        <authorList>
            <consortium name="Ensembl"/>
        </authorList>
    </citation>
    <scope>IDENTIFICATION</scope>
</reference>
<evidence type="ECO:0000256" key="5">
    <source>
        <dbReference type="ARBA" id="ARBA00022454"/>
    </source>
</evidence>
<protein>
    <submittedName>
        <fullName evidence="9">Uncharacterized protein</fullName>
    </submittedName>
</protein>
<comment type="function">
    <text evidence="1">Core component of nucleosome. Nucleosomes wrap and compact DNA into chromatin, limiting DNA accessibility to the cellular machineries which require DNA as a template. Histones thereby play a central role in transcription regulation, DNA repair, DNA replication and chromosomal stability. DNA accessibility is regulated via a complex set of post-translational modifications of histones, also called histone code, and nucleosome remodeling.</text>
</comment>
<comment type="similarity">
    <text evidence="4">Belongs to the histone H4 family.</text>
</comment>
<evidence type="ECO:0000256" key="1">
    <source>
        <dbReference type="ARBA" id="ARBA00002001"/>
    </source>
</evidence>
<proteinExistence type="inferred from homology"/>
<dbReference type="Proteomes" id="UP000694541">
    <property type="component" value="Unplaced"/>
</dbReference>
<sequence length="103" mass="10520">MSGRNKASKGLGKGGTKCYLKVPHDNTQGITKPAIHHPGSPMKIGGVWCKGRTCLRVPLSAVSPVSTPTEGMPVTSVSVAGALGSWGHILHGFSGNVYAVPSG</sequence>
<dbReference type="PRINTS" id="PR00623">
    <property type="entry name" value="HISTONEH4"/>
</dbReference>
<comment type="subcellular location">
    <subcellularLocation>
        <location evidence="3">Chromosome</location>
    </subcellularLocation>
    <subcellularLocation>
        <location evidence="2">Nucleus</location>
    </subcellularLocation>
</comment>
<dbReference type="AlphaFoldDB" id="A0A8B9MGP4"/>
<name>A0A8B9MGP4_9AVES</name>
<dbReference type="Ensembl" id="ENSANIT00000008960.1">
    <property type="protein sequence ID" value="ENSANIP00000008657.1"/>
    <property type="gene ID" value="ENSANIG00000005858.1"/>
</dbReference>
<evidence type="ECO:0000313" key="9">
    <source>
        <dbReference type="Ensembl" id="ENSANIP00000008657.1"/>
    </source>
</evidence>
<dbReference type="GO" id="GO:0005634">
    <property type="term" value="C:nucleus"/>
    <property type="evidence" value="ECO:0007669"/>
    <property type="project" value="UniProtKB-SubCell"/>
</dbReference>
<keyword evidence="5" id="KW-0158">Chromosome</keyword>
<keyword evidence="6" id="KW-0238">DNA-binding</keyword>
<dbReference type="GO" id="GO:0030527">
    <property type="term" value="F:structural constituent of chromatin"/>
    <property type="evidence" value="ECO:0007669"/>
    <property type="project" value="InterPro"/>
</dbReference>
<evidence type="ECO:0000256" key="3">
    <source>
        <dbReference type="ARBA" id="ARBA00004286"/>
    </source>
</evidence>